<dbReference type="HOGENOM" id="CLU_044962_2_1_6"/>
<gene>
    <name evidence="1" type="ordered locus">XC_0331</name>
</gene>
<accession>A0A0H2X4J6</accession>
<proteinExistence type="predicted"/>
<dbReference type="InterPro" id="IPR011664">
    <property type="entry name" value="Abi_system_AbiD/AbiF-like"/>
</dbReference>
<dbReference type="InterPro" id="IPR017034">
    <property type="entry name" value="Abi_system_AbiD/AbiF"/>
</dbReference>
<evidence type="ECO:0000313" key="2">
    <source>
        <dbReference type="Proteomes" id="UP000000420"/>
    </source>
</evidence>
<organism evidence="1 2">
    <name type="scientific">Xanthomonas campestris pv. campestris (strain 8004)</name>
    <dbReference type="NCBI Taxonomy" id="314565"/>
    <lineage>
        <taxon>Bacteria</taxon>
        <taxon>Pseudomonadati</taxon>
        <taxon>Pseudomonadota</taxon>
        <taxon>Gammaproteobacteria</taxon>
        <taxon>Lysobacterales</taxon>
        <taxon>Lysobacteraceae</taxon>
        <taxon>Xanthomonas</taxon>
    </lineage>
</organism>
<name>A0A0H2X4J6_XANC8</name>
<dbReference type="Pfam" id="PF07751">
    <property type="entry name" value="Abi_2"/>
    <property type="match status" value="1"/>
</dbReference>
<evidence type="ECO:0000313" key="1">
    <source>
        <dbReference type="EMBL" id="AAY47416.1"/>
    </source>
</evidence>
<dbReference type="EMBL" id="CP000050">
    <property type="protein sequence ID" value="AAY47416.1"/>
    <property type="molecule type" value="Genomic_DNA"/>
</dbReference>
<evidence type="ECO:0008006" key="3">
    <source>
        <dbReference type="Google" id="ProtNLM"/>
    </source>
</evidence>
<protein>
    <recommendedName>
        <fullName evidence="3">Abortive infection bacteriophage resistance protein</fullName>
    </recommendedName>
</protein>
<sequence length="320" mass="36104">MAGFFCLWHREVGTMQYMKEALDYAQQIQQLQDRGLAIADPVTAELYLRRVGYYRLMGYLFPLRVAGSDTYLPGASMDIALGLYEFDRLLRHLVGEAIGHIEVATRTAVTYKLAHAYGSFGHRNAANFRADGGDRRSLGNWHVIWLRKVDDEVSRARETFIEHYRQRYTTPPFPEVPIYMASEVISLGTLSKLVRAMHGVDQTAIAAEFQTAGPVLVSWLHAVSVVRNMAAHHGRLWNRVLGVSPMIPRHGIWASASSVVPANRLFFVLCVLHHLLKSTAANVTHWRTTVSNHLRPLLVDASHRAGMGAPDNWETHALWR</sequence>
<dbReference type="PIRSF" id="PIRSF034934">
    <property type="entry name" value="AbiF_AbiD"/>
    <property type="match status" value="1"/>
</dbReference>
<dbReference type="Proteomes" id="UP000000420">
    <property type="component" value="Chromosome"/>
</dbReference>
<reference evidence="1 2" key="1">
    <citation type="journal article" date="2005" name="Genome Res.">
        <title>Comparative and functional genomic analyses of the pathogenicity of phytopathogen Xanthomonas campestris pv. campestris.</title>
        <authorList>
            <person name="Qian W."/>
            <person name="Jia Y."/>
            <person name="Ren S.X."/>
            <person name="He Y.Q."/>
            <person name="Feng J.X."/>
            <person name="Lu L.F."/>
            <person name="Sun Q."/>
            <person name="Ying G."/>
            <person name="Tang D.J."/>
            <person name="Tang H."/>
            <person name="Wu W."/>
            <person name="Hao P."/>
            <person name="Wang L."/>
            <person name="Jiang B.L."/>
            <person name="Zeng S."/>
            <person name="Gu W.Y."/>
            <person name="Lu G."/>
            <person name="Rong L."/>
            <person name="Tian Y."/>
            <person name="Yao Z."/>
            <person name="Fu G."/>
            <person name="Chen B."/>
            <person name="Fang R."/>
            <person name="Qiang B."/>
            <person name="Chen Z."/>
            <person name="Zhao G.P."/>
            <person name="Tang J.L."/>
            <person name="He C."/>
        </authorList>
    </citation>
    <scope>NUCLEOTIDE SEQUENCE [LARGE SCALE GENOMIC DNA]</scope>
    <source>
        <strain evidence="1 2">8004</strain>
    </source>
</reference>
<dbReference type="KEGG" id="xcb:XC_0331"/>
<dbReference type="AlphaFoldDB" id="A0A0H2X4J6"/>